<keyword evidence="3" id="KW-0472">Membrane</keyword>
<feature type="transmembrane region" description="Helical" evidence="3">
    <location>
        <begin position="12"/>
        <end position="30"/>
    </location>
</feature>
<evidence type="ECO:0000313" key="8">
    <source>
        <dbReference type="Proteomes" id="UP000177950"/>
    </source>
</evidence>
<dbReference type="Pfam" id="PF25990">
    <property type="entry name" value="Beta-barrel_YknX"/>
    <property type="match status" value="1"/>
</dbReference>
<keyword evidence="3" id="KW-0812">Transmembrane</keyword>
<evidence type="ECO:0000256" key="1">
    <source>
        <dbReference type="ARBA" id="ARBA00004196"/>
    </source>
</evidence>
<evidence type="ECO:0000256" key="2">
    <source>
        <dbReference type="ARBA" id="ARBA00023054"/>
    </source>
</evidence>
<evidence type="ECO:0000259" key="5">
    <source>
        <dbReference type="Pfam" id="PF25975"/>
    </source>
</evidence>
<proteinExistence type="predicted"/>
<dbReference type="InterPro" id="IPR050465">
    <property type="entry name" value="UPF0194_transport"/>
</dbReference>
<dbReference type="Pfam" id="PF25975">
    <property type="entry name" value="CzcB_C"/>
    <property type="match status" value="1"/>
</dbReference>
<dbReference type="InterPro" id="IPR058636">
    <property type="entry name" value="Beta-barrel_YknX"/>
</dbReference>
<evidence type="ECO:0000259" key="6">
    <source>
        <dbReference type="Pfam" id="PF25990"/>
    </source>
</evidence>
<organism evidence="7 8">
    <name type="scientific">Candidatus Muproteobacteria bacterium RBG_19FT_COMBO_61_10</name>
    <dbReference type="NCBI Taxonomy" id="1817761"/>
    <lineage>
        <taxon>Bacteria</taxon>
        <taxon>Pseudomonadati</taxon>
        <taxon>Pseudomonadota</taxon>
        <taxon>Candidatus Muproteobacteria</taxon>
    </lineage>
</organism>
<dbReference type="InterPro" id="IPR058647">
    <property type="entry name" value="BSH_CzcB-like"/>
</dbReference>
<comment type="subcellular location">
    <subcellularLocation>
        <location evidence="1">Cell envelope</location>
    </subcellularLocation>
</comment>
<dbReference type="Pfam" id="PF25973">
    <property type="entry name" value="BSH_CzcB"/>
    <property type="match status" value="1"/>
</dbReference>
<accession>A0A1F6UGW3</accession>
<evidence type="ECO:0000259" key="4">
    <source>
        <dbReference type="Pfam" id="PF25973"/>
    </source>
</evidence>
<dbReference type="PANTHER" id="PTHR32347:SF14">
    <property type="entry name" value="EFFLUX SYSTEM COMPONENT YKNX-RELATED"/>
    <property type="match status" value="1"/>
</dbReference>
<keyword evidence="2" id="KW-0175">Coiled coil</keyword>
<dbReference type="GO" id="GO:0030313">
    <property type="term" value="C:cell envelope"/>
    <property type="evidence" value="ECO:0007669"/>
    <property type="project" value="UniProtKB-SubCell"/>
</dbReference>
<comment type="caution">
    <text evidence="7">The sequence shown here is derived from an EMBL/GenBank/DDBJ whole genome shotgun (WGS) entry which is preliminary data.</text>
</comment>
<dbReference type="EMBL" id="MFSV01000186">
    <property type="protein sequence ID" value="OGI56532.1"/>
    <property type="molecule type" value="Genomic_DNA"/>
</dbReference>
<feature type="domain" description="YknX-like beta-barrel" evidence="6">
    <location>
        <begin position="159"/>
        <end position="232"/>
    </location>
</feature>
<evidence type="ECO:0000256" key="3">
    <source>
        <dbReference type="SAM" id="Phobius"/>
    </source>
</evidence>
<keyword evidence="3" id="KW-1133">Transmembrane helix</keyword>
<reference evidence="7 8" key="1">
    <citation type="journal article" date="2016" name="Nat. Commun.">
        <title>Thousands of microbial genomes shed light on interconnected biogeochemical processes in an aquifer system.</title>
        <authorList>
            <person name="Anantharaman K."/>
            <person name="Brown C.T."/>
            <person name="Hug L.A."/>
            <person name="Sharon I."/>
            <person name="Castelle C.J."/>
            <person name="Probst A.J."/>
            <person name="Thomas B.C."/>
            <person name="Singh A."/>
            <person name="Wilkins M.J."/>
            <person name="Karaoz U."/>
            <person name="Brodie E.L."/>
            <person name="Williams K.H."/>
            <person name="Hubbard S.S."/>
            <person name="Banfield J.F."/>
        </authorList>
    </citation>
    <scope>NUCLEOTIDE SEQUENCE [LARGE SCALE GENOMIC DNA]</scope>
</reference>
<dbReference type="Gene3D" id="2.40.50.100">
    <property type="match status" value="1"/>
</dbReference>
<name>A0A1F6UGW3_9PROT</name>
<sequence length="320" mass="35075">MSNKTKNYRRIIIGVVLLALAGAAAWWYWYSNREAEPAYREVSATRGDIELTILSSGVVQPKNRLEIKAPIPGRAEQVLVDQGDRVRKGQVLAWTSSTERAALMDAARSKGPEEVQRWEELYRPTPILAPLDGTLITRSLEAGQTFTSADAVFVMSDYLIVNAQVDETDLAQIRLHQPAGLVLDAYPGESFSGKVSQIAYDAKTVNNVTTYDVEIMPGKAPAYMRSGMTANVRFVLASHQDVLLIPAEAVKVRDGRSTVLAAVAQNGGRPVEKPVKTGISDGKHIEVLEGLEQGEKLLVTRLRTGDDTASSPFTPMRKKR</sequence>
<evidence type="ECO:0000313" key="7">
    <source>
        <dbReference type="EMBL" id="OGI56532.1"/>
    </source>
</evidence>
<dbReference type="Gene3D" id="2.40.30.170">
    <property type="match status" value="1"/>
</dbReference>
<feature type="domain" description="CzcB-like barrel-sandwich hybrid" evidence="4">
    <location>
        <begin position="66"/>
        <end position="157"/>
    </location>
</feature>
<dbReference type="PANTHER" id="PTHR32347">
    <property type="entry name" value="EFFLUX SYSTEM COMPONENT YKNX-RELATED"/>
    <property type="match status" value="1"/>
</dbReference>
<dbReference type="Gene3D" id="2.40.420.20">
    <property type="match status" value="1"/>
</dbReference>
<gene>
    <name evidence="7" type="ORF">A2V58_04105</name>
</gene>
<feature type="domain" description="CzcB-like C-terminal circularly permuted SH3-like" evidence="5">
    <location>
        <begin position="245"/>
        <end position="297"/>
    </location>
</feature>
<dbReference type="Proteomes" id="UP000177950">
    <property type="component" value="Unassembled WGS sequence"/>
</dbReference>
<dbReference type="AlphaFoldDB" id="A0A1F6UGW3"/>
<dbReference type="SUPFAM" id="SSF111369">
    <property type="entry name" value="HlyD-like secretion proteins"/>
    <property type="match status" value="1"/>
</dbReference>
<dbReference type="InterPro" id="IPR058649">
    <property type="entry name" value="CzcB_C"/>
</dbReference>
<protein>
    <submittedName>
        <fullName evidence="7">Macrolide transporter</fullName>
    </submittedName>
</protein>